<evidence type="ECO:0000256" key="6">
    <source>
        <dbReference type="RuleBase" id="RU003330"/>
    </source>
</evidence>
<dbReference type="NCBIfam" id="TIGR01351">
    <property type="entry name" value="adk"/>
    <property type="match status" value="1"/>
</dbReference>
<evidence type="ECO:0000256" key="7">
    <source>
        <dbReference type="RuleBase" id="RU003331"/>
    </source>
</evidence>
<dbReference type="Pfam" id="PF00406">
    <property type="entry name" value="ADK"/>
    <property type="match status" value="1"/>
</dbReference>
<keyword evidence="5 7" id="KW-0067">ATP-binding</keyword>
<feature type="binding site" evidence="5">
    <location>
        <begin position="11"/>
        <end position="16"/>
    </location>
    <ligand>
        <name>ATP</name>
        <dbReference type="ChEBI" id="CHEBI:30616"/>
    </ligand>
</feature>
<dbReference type="InterPro" id="IPR006259">
    <property type="entry name" value="Adenyl_kin_sub"/>
</dbReference>
<protein>
    <recommendedName>
        <fullName evidence="5 7">Adenylate kinase</fullName>
        <shortName evidence="5">AK</shortName>
        <ecNumber evidence="5 7">2.7.4.3</ecNumber>
    </recommendedName>
    <alternativeName>
        <fullName evidence="5">ATP-AMP transphosphorylase</fullName>
    </alternativeName>
    <alternativeName>
        <fullName evidence="5">ATP:AMP phosphotransferase</fullName>
    </alternativeName>
    <alternativeName>
        <fullName evidence="5">Adenylate monophosphate kinase</fullName>
    </alternativeName>
</protein>
<dbReference type="GO" id="GO:0008270">
    <property type="term" value="F:zinc ion binding"/>
    <property type="evidence" value="ECO:0007669"/>
    <property type="project" value="UniProtKB-UniRule"/>
</dbReference>
<evidence type="ECO:0000256" key="1">
    <source>
        <dbReference type="ARBA" id="ARBA00022679"/>
    </source>
</evidence>
<dbReference type="Proteomes" id="UP000228689">
    <property type="component" value="Unassembled WGS sequence"/>
</dbReference>
<dbReference type="EC" id="2.7.4.3" evidence="5 7"/>
<dbReference type="InterPro" id="IPR000850">
    <property type="entry name" value="Adenylat/UMP-CMP_kin"/>
</dbReference>
<comment type="function">
    <text evidence="5">Catalyzes the reversible transfer of the terminal phosphate group between ATP and AMP. Plays an important role in cellular energy homeostasis and in adenine nucleotide metabolism.</text>
</comment>
<dbReference type="PRINTS" id="PR00094">
    <property type="entry name" value="ADENYLTKNASE"/>
</dbReference>
<dbReference type="PROSITE" id="PS00113">
    <property type="entry name" value="ADENYLATE_KINASE"/>
    <property type="match status" value="1"/>
</dbReference>
<evidence type="ECO:0000256" key="5">
    <source>
        <dbReference type="HAMAP-Rule" id="MF_00235"/>
    </source>
</evidence>
<feature type="binding site" evidence="5">
    <location>
        <position position="126"/>
    </location>
    <ligand>
        <name>Zn(2+)</name>
        <dbReference type="ChEBI" id="CHEBI:29105"/>
        <note>structural</note>
    </ligand>
</feature>
<gene>
    <name evidence="5" type="primary">adk</name>
    <name evidence="9" type="ORF">COY67_01935</name>
</gene>
<dbReference type="AlphaFoldDB" id="A0A2M7RDH1"/>
<feature type="binding site" evidence="5">
    <location>
        <position position="93"/>
    </location>
    <ligand>
        <name>AMP</name>
        <dbReference type="ChEBI" id="CHEBI:456215"/>
    </ligand>
</feature>
<feature type="binding site" evidence="5">
    <location>
        <position position="129"/>
    </location>
    <ligand>
        <name>Zn(2+)</name>
        <dbReference type="ChEBI" id="CHEBI:29105"/>
        <note>structural</note>
    </ligand>
</feature>
<dbReference type="GO" id="GO:0004017">
    <property type="term" value="F:AMP kinase activity"/>
    <property type="evidence" value="ECO:0007669"/>
    <property type="project" value="UniProtKB-UniRule"/>
</dbReference>
<feature type="binding site" evidence="5">
    <location>
        <position position="146"/>
    </location>
    <ligand>
        <name>Zn(2+)</name>
        <dbReference type="ChEBI" id="CHEBI:29105"/>
        <note>structural</note>
    </ligand>
</feature>
<dbReference type="NCBIfam" id="NF001381">
    <property type="entry name" value="PRK00279.1-3"/>
    <property type="match status" value="1"/>
</dbReference>
<dbReference type="InterPro" id="IPR033690">
    <property type="entry name" value="Adenylat_kinase_CS"/>
</dbReference>
<sequence>MHKIVILGPPGSGKGTQAEFISVALNIPIISTGHIFRNEMKNQTDLGKRITAIMDSGGLVPDEITNETVKNRLQQDDVKNGYILDGYPRTIAQVEYLDQLDELSRVVNIDCSDSVVTDRMAARRTCSKCGTDFNILFKPTKVDGVCDQCQGQLITRTDGEPDAIKERIYIYHQQDDPVLDFYKNKGILININGEPSIEEVWQQIREKLNLDS</sequence>
<dbReference type="FunFam" id="3.40.50.300:FF:000106">
    <property type="entry name" value="Adenylate kinase mitochondrial"/>
    <property type="match status" value="1"/>
</dbReference>
<dbReference type="InterPro" id="IPR027417">
    <property type="entry name" value="P-loop_NTPase"/>
</dbReference>
<comment type="caution">
    <text evidence="9">The sequence shown here is derived from an EMBL/GenBank/DDBJ whole genome shotgun (WGS) entry which is preliminary data.</text>
</comment>
<evidence type="ECO:0000259" key="8">
    <source>
        <dbReference type="Pfam" id="PF05191"/>
    </source>
</evidence>
<organism evidence="9 10">
    <name type="scientific">Candidatus Komeilibacteria bacterium CG_4_10_14_0_8_um_filter_37_78</name>
    <dbReference type="NCBI Taxonomy" id="1974471"/>
    <lineage>
        <taxon>Bacteria</taxon>
        <taxon>Candidatus Komeiliibacteriota</taxon>
    </lineage>
</organism>
<feature type="binding site" evidence="5">
    <location>
        <position position="167"/>
    </location>
    <ligand>
        <name>AMP</name>
        <dbReference type="ChEBI" id="CHEBI:456215"/>
    </ligand>
</feature>
<dbReference type="CDD" id="cd01428">
    <property type="entry name" value="ADK"/>
    <property type="match status" value="1"/>
</dbReference>
<dbReference type="PANTHER" id="PTHR23359">
    <property type="entry name" value="NUCLEOTIDE KINASE"/>
    <property type="match status" value="1"/>
</dbReference>
<feature type="binding site" evidence="5">
    <location>
        <position position="149"/>
    </location>
    <ligand>
        <name>Zn(2+)</name>
        <dbReference type="ChEBI" id="CHEBI:29105"/>
        <note>structural</note>
    </ligand>
</feature>
<dbReference type="SUPFAM" id="SSF52540">
    <property type="entry name" value="P-loop containing nucleoside triphosphate hydrolases"/>
    <property type="match status" value="1"/>
</dbReference>
<evidence type="ECO:0000256" key="4">
    <source>
        <dbReference type="ARBA" id="ARBA00022777"/>
    </source>
</evidence>
<dbReference type="NCBIfam" id="NF001380">
    <property type="entry name" value="PRK00279.1-2"/>
    <property type="match status" value="1"/>
</dbReference>
<accession>A0A2M7RDH1</accession>
<comment type="catalytic activity">
    <reaction evidence="5 7">
        <text>AMP + ATP = 2 ADP</text>
        <dbReference type="Rhea" id="RHEA:12973"/>
        <dbReference type="ChEBI" id="CHEBI:30616"/>
        <dbReference type="ChEBI" id="CHEBI:456215"/>
        <dbReference type="ChEBI" id="CHEBI:456216"/>
        <dbReference type="EC" id="2.7.4.3"/>
    </reaction>
</comment>
<evidence type="ECO:0000313" key="10">
    <source>
        <dbReference type="Proteomes" id="UP000228689"/>
    </source>
</evidence>
<comment type="domain">
    <text evidence="5">Consists of three domains, a large central CORE domain and two small peripheral domains, NMPbind and LID, which undergo movements during catalysis. The LID domain closes over the site of phosphoryl transfer upon ATP binding. Assembling and dissambling the active center during each catalytic cycle provides an effective means to prevent ATP hydrolysis. Some bacteria have evolved a zinc-coordinating structure that stabilizes the LID domain.</text>
</comment>
<dbReference type="UniPathway" id="UPA00588">
    <property type="reaction ID" value="UER00649"/>
</dbReference>
<evidence type="ECO:0000313" key="9">
    <source>
        <dbReference type="EMBL" id="PIY94810.1"/>
    </source>
</evidence>
<comment type="subcellular location">
    <subcellularLocation>
        <location evidence="5 7">Cytoplasm</location>
    </subcellularLocation>
</comment>
<keyword evidence="1 5" id="KW-0808">Transferase</keyword>
<comment type="similarity">
    <text evidence="5 6">Belongs to the adenylate kinase family.</text>
</comment>
<dbReference type="InterPro" id="IPR007862">
    <property type="entry name" value="Adenylate_kinase_lid-dom"/>
</dbReference>
<keyword evidence="3 5" id="KW-0547">Nucleotide-binding</keyword>
<feature type="binding site" evidence="5">
    <location>
        <position position="195"/>
    </location>
    <ligand>
        <name>ATP</name>
        <dbReference type="ChEBI" id="CHEBI:30616"/>
    </ligand>
</feature>
<feature type="binding site" evidence="5">
    <location>
        <position position="123"/>
    </location>
    <ligand>
        <name>ATP</name>
        <dbReference type="ChEBI" id="CHEBI:30616"/>
    </ligand>
</feature>
<keyword evidence="5" id="KW-0963">Cytoplasm</keyword>
<evidence type="ECO:0000256" key="3">
    <source>
        <dbReference type="ARBA" id="ARBA00022741"/>
    </source>
</evidence>
<dbReference type="HAMAP" id="MF_00235">
    <property type="entry name" value="Adenylate_kinase_Adk"/>
    <property type="match status" value="1"/>
</dbReference>
<keyword evidence="2 5" id="KW-0545">Nucleotide biosynthesis</keyword>
<name>A0A2M7RDH1_9BACT</name>
<feature type="region of interest" description="NMP" evidence="5">
    <location>
        <begin position="31"/>
        <end position="60"/>
    </location>
</feature>
<dbReference type="Gene3D" id="3.40.50.300">
    <property type="entry name" value="P-loop containing nucleotide triphosphate hydrolases"/>
    <property type="match status" value="1"/>
</dbReference>
<feature type="binding site" evidence="5">
    <location>
        <position position="32"/>
    </location>
    <ligand>
        <name>AMP</name>
        <dbReference type="ChEBI" id="CHEBI:456215"/>
    </ligand>
</feature>
<feature type="binding site" evidence="5">
    <location>
        <begin position="58"/>
        <end position="60"/>
    </location>
    <ligand>
        <name>AMP</name>
        <dbReference type="ChEBI" id="CHEBI:456215"/>
    </ligand>
</feature>
<keyword evidence="4 5" id="KW-0418">Kinase</keyword>
<feature type="region of interest" description="LID" evidence="5">
    <location>
        <begin position="122"/>
        <end position="159"/>
    </location>
</feature>
<comment type="pathway">
    <text evidence="5">Purine metabolism; AMP biosynthesis via salvage pathway; AMP from ADP: step 1/1.</text>
</comment>
<feature type="domain" description="Adenylate kinase active site lid" evidence="8">
    <location>
        <begin position="123"/>
        <end position="158"/>
    </location>
</feature>
<dbReference type="GO" id="GO:0005524">
    <property type="term" value="F:ATP binding"/>
    <property type="evidence" value="ECO:0007669"/>
    <property type="project" value="UniProtKB-UniRule"/>
</dbReference>
<dbReference type="EMBL" id="PFMC01000056">
    <property type="protein sequence ID" value="PIY94810.1"/>
    <property type="molecule type" value="Genomic_DNA"/>
</dbReference>
<comment type="subunit">
    <text evidence="5 7">Monomer.</text>
</comment>
<feature type="binding site" evidence="5">
    <location>
        <position position="156"/>
    </location>
    <ligand>
        <name>AMP</name>
        <dbReference type="ChEBI" id="CHEBI:456215"/>
    </ligand>
</feature>
<evidence type="ECO:0000256" key="2">
    <source>
        <dbReference type="ARBA" id="ARBA00022727"/>
    </source>
</evidence>
<dbReference type="GO" id="GO:0005737">
    <property type="term" value="C:cytoplasm"/>
    <property type="evidence" value="ECO:0007669"/>
    <property type="project" value="UniProtKB-SubCell"/>
</dbReference>
<comment type="caution">
    <text evidence="5">Lacks conserved residue(s) required for the propagation of feature annotation.</text>
</comment>
<feature type="binding site" evidence="5">
    <location>
        <begin position="86"/>
        <end position="89"/>
    </location>
    <ligand>
        <name>AMP</name>
        <dbReference type="ChEBI" id="CHEBI:456215"/>
    </ligand>
</feature>
<keyword evidence="5" id="KW-0479">Metal-binding</keyword>
<dbReference type="GO" id="GO:0044209">
    <property type="term" value="P:AMP salvage"/>
    <property type="evidence" value="ECO:0007669"/>
    <property type="project" value="UniProtKB-UniRule"/>
</dbReference>
<reference evidence="10" key="1">
    <citation type="submission" date="2017-09" db="EMBL/GenBank/DDBJ databases">
        <title>Depth-based differentiation of microbial function through sediment-hosted aquifers and enrichment of novel symbionts in the deep terrestrial subsurface.</title>
        <authorList>
            <person name="Probst A.J."/>
            <person name="Ladd B."/>
            <person name="Jarett J.K."/>
            <person name="Geller-Mcgrath D.E."/>
            <person name="Sieber C.M.K."/>
            <person name="Emerson J.B."/>
            <person name="Anantharaman K."/>
            <person name="Thomas B.C."/>
            <person name="Malmstrom R."/>
            <person name="Stieglmeier M."/>
            <person name="Klingl A."/>
            <person name="Woyke T."/>
            <person name="Ryan C.M."/>
            <person name="Banfield J.F."/>
        </authorList>
    </citation>
    <scope>NUCLEOTIDE SEQUENCE [LARGE SCALE GENOMIC DNA]</scope>
</reference>
<feature type="binding site" evidence="5">
    <location>
        <position position="37"/>
    </location>
    <ligand>
        <name>AMP</name>
        <dbReference type="ChEBI" id="CHEBI:456215"/>
    </ligand>
</feature>
<dbReference type="Pfam" id="PF05191">
    <property type="entry name" value="ADK_lid"/>
    <property type="match status" value="1"/>
</dbReference>
<proteinExistence type="inferred from homology"/>
<keyword evidence="5" id="KW-0862">Zinc</keyword>